<accession>A0A0C3BUU8</accession>
<dbReference type="Gene3D" id="3.40.50.1820">
    <property type="entry name" value="alpha/beta hydrolase"/>
    <property type="match status" value="1"/>
</dbReference>
<dbReference type="OrthoDB" id="438440at2759"/>
<dbReference type="AlphaFoldDB" id="A0A0C3BUU8"/>
<evidence type="ECO:0000313" key="3">
    <source>
        <dbReference type="Proteomes" id="UP000054166"/>
    </source>
</evidence>
<evidence type="ECO:0000313" key="2">
    <source>
        <dbReference type="EMBL" id="KIM90328.1"/>
    </source>
</evidence>
<reference evidence="2 3" key="1">
    <citation type="submission" date="2014-04" db="EMBL/GenBank/DDBJ databases">
        <authorList>
            <consortium name="DOE Joint Genome Institute"/>
            <person name="Kuo A."/>
            <person name="Tarkka M."/>
            <person name="Buscot F."/>
            <person name="Kohler A."/>
            <person name="Nagy L.G."/>
            <person name="Floudas D."/>
            <person name="Copeland A."/>
            <person name="Barry K.W."/>
            <person name="Cichocki N."/>
            <person name="Veneault-Fourrey C."/>
            <person name="LaButti K."/>
            <person name="Lindquist E.A."/>
            <person name="Lipzen A."/>
            <person name="Lundell T."/>
            <person name="Morin E."/>
            <person name="Murat C."/>
            <person name="Sun H."/>
            <person name="Tunlid A."/>
            <person name="Henrissat B."/>
            <person name="Grigoriev I.V."/>
            <person name="Hibbett D.S."/>
            <person name="Martin F."/>
            <person name="Nordberg H.P."/>
            <person name="Cantor M.N."/>
            <person name="Hua S.X."/>
        </authorList>
    </citation>
    <scope>NUCLEOTIDE SEQUENCE [LARGE SCALE GENOMIC DNA]</scope>
    <source>
        <strain evidence="2 3">F 1598</strain>
    </source>
</reference>
<dbReference type="HOGENOM" id="CLU_2942582_0_0_1"/>
<keyword evidence="3" id="KW-1185">Reference proteome</keyword>
<proteinExistence type="predicted"/>
<protein>
    <recommendedName>
        <fullName evidence="1">Fungal lipase-type domain-containing protein</fullName>
    </recommendedName>
</protein>
<reference evidence="3" key="2">
    <citation type="submission" date="2015-01" db="EMBL/GenBank/DDBJ databases">
        <title>Evolutionary Origins and Diversification of the Mycorrhizal Mutualists.</title>
        <authorList>
            <consortium name="DOE Joint Genome Institute"/>
            <consortium name="Mycorrhizal Genomics Consortium"/>
            <person name="Kohler A."/>
            <person name="Kuo A."/>
            <person name="Nagy L.G."/>
            <person name="Floudas D."/>
            <person name="Copeland A."/>
            <person name="Barry K.W."/>
            <person name="Cichocki N."/>
            <person name="Veneault-Fourrey C."/>
            <person name="LaButti K."/>
            <person name="Lindquist E.A."/>
            <person name="Lipzen A."/>
            <person name="Lundell T."/>
            <person name="Morin E."/>
            <person name="Murat C."/>
            <person name="Riley R."/>
            <person name="Ohm R."/>
            <person name="Sun H."/>
            <person name="Tunlid A."/>
            <person name="Henrissat B."/>
            <person name="Grigoriev I.V."/>
            <person name="Hibbett D.S."/>
            <person name="Martin F."/>
        </authorList>
    </citation>
    <scope>NUCLEOTIDE SEQUENCE [LARGE SCALE GENOMIC DNA]</scope>
    <source>
        <strain evidence="3">F 1598</strain>
    </source>
</reference>
<feature type="domain" description="Fungal lipase-type" evidence="1">
    <location>
        <begin position="28"/>
        <end position="57"/>
    </location>
</feature>
<organism evidence="2 3">
    <name type="scientific">Piloderma croceum (strain F 1598)</name>
    <dbReference type="NCBI Taxonomy" id="765440"/>
    <lineage>
        <taxon>Eukaryota</taxon>
        <taxon>Fungi</taxon>
        <taxon>Dikarya</taxon>
        <taxon>Basidiomycota</taxon>
        <taxon>Agaricomycotina</taxon>
        <taxon>Agaricomycetes</taxon>
        <taxon>Agaricomycetidae</taxon>
        <taxon>Atheliales</taxon>
        <taxon>Atheliaceae</taxon>
        <taxon>Piloderma</taxon>
    </lineage>
</organism>
<dbReference type="InParanoid" id="A0A0C3BUU8"/>
<dbReference type="Proteomes" id="UP000054166">
    <property type="component" value="Unassembled WGS sequence"/>
</dbReference>
<dbReference type="GO" id="GO:0006629">
    <property type="term" value="P:lipid metabolic process"/>
    <property type="evidence" value="ECO:0007669"/>
    <property type="project" value="InterPro"/>
</dbReference>
<name>A0A0C3BUU8_PILCF</name>
<dbReference type="InterPro" id="IPR029058">
    <property type="entry name" value="AB_hydrolase_fold"/>
</dbReference>
<dbReference type="Pfam" id="PF01764">
    <property type="entry name" value="Lipase_3"/>
    <property type="match status" value="1"/>
</dbReference>
<evidence type="ECO:0000259" key="1">
    <source>
        <dbReference type="Pfam" id="PF01764"/>
    </source>
</evidence>
<dbReference type="EMBL" id="KN832973">
    <property type="protein sequence ID" value="KIM90328.1"/>
    <property type="molecule type" value="Genomic_DNA"/>
</dbReference>
<gene>
    <name evidence="2" type="ORF">PILCRDRAFT_812064</name>
</gene>
<dbReference type="InterPro" id="IPR002921">
    <property type="entry name" value="Fungal_lipase-type"/>
</dbReference>
<sequence>MLPLYGGYDLVSSGHRDHFHLLQGSLKQNFPDSPVRMYTYGQPRTGDDNYTYWINDHQAF</sequence>